<dbReference type="Gene3D" id="1.10.418.70">
    <property type="entry name" value="Intraflagellar transport protein 81, N-terminal domain"/>
    <property type="match status" value="1"/>
</dbReference>
<protein>
    <recommendedName>
        <fullName evidence="14">Intraflagellar transport protein 81 homolog</fullName>
    </recommendedName>
    <alternativeName>
        <fullName evidence="15">Carnitine deficiency-associated protein expressed in ventricle 1</fullName>
    </alternativeName>
</protein>
<dbReference type="GO" id="GO:0036064">
    <property type="term" value="C:ciliary basal body"/>
    <property type="evidence" value="ECO:0007669"/>
    <property type="project" value="TreeGrafter"/>
</dbReference>
<comment type="similarity">
    <text evidence="12">Belongs to the IFT81 family.</text>
</comment>
<dbReference type="PANTHER" id="PTHR15614">
    <property type="entry name" value="INTRAFLAGELLAR TRANSPORT PROTEIN 81 HOMOLOG"/>
    <property type="match status" value="1"/>
</dbReference>
<evidence type="ECO:0000256" key="10">
    <source>
        <dbReference type="ARBA" id="ARBA00023212"/>
    </source>
</evidence>
<dbReference type="FunFam" id="1.10.418.70:FF:000001">
    <property type="entry name" value="Intraflagellar transport protein 81 homolog"/>
    <property type="match status" value="1"/>
</dbReference>
<dbReference type="OMA" id="TSENNAC"/>
<dbReference type="GO" id="GO:0007283">
    <property type="term" value="P:spermatogenesis"/>
    <property type="evidence" value="ECO:0007669"/>
    <property type="project" value="UniProtKB-KW"/>
</dbReference>
<evidence type="ECO:0000256" key="14">
    <source>
        <dbReference type="ARBA" id="ARBA00073058"/>
    </source>
</evidence>
<name>A0A3P6UFH4_LITSI</name>
<dbReference type="InterPro" id="IPR029600">
    <property type="entry name" value="IFT81"/>
</dbReference>
<keyword evidence="10" id="KW-0206">Cytoskeleton</keyword>
<dbReference type="PANTHER" id="PTHR15614:SF2">
    <property type="entry name" value="INTRAFLAGELLAR TRANSPORT PROTEIN 81 HOMOLOG"/>
    <property type="match status" value="1"/>
</dbReference>
<evidence type="ECO:0000313" key="19">
    <source>
        <dbReference type="Proteomes" id="UP000277928"/>
    </source>
</evidence>
<keyword evidence="19" id="KW-1185">Reference proteome</keyword>
<dbReference type="InterPro" id="IPR043016">
    <property type="entry name" value="IFT81_N_sf"/>
</dbReference>
<keyword evidence="3" id="KW-0597">Phosphoprotein</keyword>
<evidence type="ECO:0000256" key="5">
    <source>
        <dbReference type="ARBA" id="ARBA00022794"/>
    </source>
</evidence>
<evidence type="ECO:0000256" key="8">
    <source>
        <dbReference type="ARBA" id="ARBA00023054"/>
    </source>
</evidence>
<evidence type="ECO:0000256" key="4">
    <source>
        <dbReference type="ARBA" id="ARBA00022782"/>
    </source>
</evidence>
<feature type="domain" description="IFT81 calponin homology" evidence="17">
    <location>
        <begin position="43"/>
        <end position="165"/>
    </location>
</feature>
<evidence type="ECO:0000256" key="9">
    <source>
        <dbReference type="ARBA" id="ARBA00023069"/>
    </source>
</evidence>
<evidence type="ECO:0000256" key="12">
    <source>
        <dbReference type="ARBA" id="ARBA00043983"/>
    </source>
</evidence>
<dbReference type="InterPro" id="IPR041146">
    <property type="entry name" value="IFT81_CH"/>
</dbReference>
<dbReference type="Proteomes" id="UP000277928">
    <property type="component" value="Unassembled WGS sequence"/>
</dbReference>
<feature type="coiled-coil region" evidence="16">
    <location>
        <begin position="340"/>
        <end position="456"/>
    </location>
</feature>
<evidence type="ECO:0000259" key="17">
    <source>
        <dbReference type="Pfam" id="PF18383"/>
    </source>
</evidence>
<keyword evidence="2" id="KW-0963">Cytoplasm</keyword>
<dbReference type="GO" id="GO:0042073">
    <property type="term" value="P:intraciliary transport"/>
    <property type="evidence" value="ECO:0007669"/>
    <property type="project" value="InterPro"/>
</dbReference>
<dbReference type="STRING" id="42156.A0A3P6UFH4"/>
<evidence type="ECO:0000256" key="3">
    <source>
        <dbReference type="ARBA" id="ARBA00022553"/>
    </source>
</evidence>
<evidence type="ECO:0000256" key="6">
    <source>
        <dbReference type="ARBA" id="ARBA00022871"/>
    </source>
</evidence>
<dbReference type="OrthoDB" id="276029at2759"/>
<dbReference type="AlphaFoldDB" id="A0A3P6UFH4"/>
<dbReference type="GO" id="GO:0030992">
    <property type="term" value="C:intraciliary transport particle B"/>
    <property type="evidence" value="ECO:0007669"/>
    <property type="project" value="InterPro"/>
</dbReference>
<keyword evidence="7" id="KW-0007">Acetylation</keyword>
<sequence>MSAVRQKRYVSGRRIDTSAPARLLCILSVNFGASTDLNLMATELQTIVDGLNDEPFKMNLNLISIETISNEQLLQILSDTLLWIEELDTIDIREEDADVTALRIFNSLRVLKYRPPVEIEKLQQWRCGIVEGEKVVIHPILEWIFKNVEALKERAYLARYLTKIDVPGAFQDSELIELSNQISTLMEEFKDVHSQVIEARKDSLIMENIRADLNSMKIEKEQLSKRTDRIERKLHGIANIERLLKLAEKCRVENERLEKIGHLRMEQRNLILFSEQKLQRLNAALEEVKAAGENVDPTKRMKALQEEMETNRYMVNEKLPKEIEIKEAIVFDLKKMVDVAAMDRNDIANLQQKLDKMNAEVVELINERNRKDQNTDKLSIYRHQASSVYKKKAKLVEKLQEARLELQNITNKVETKRNNLREKSGTDFFNNYINKLRTKTLNYKRKNAEISDLKSEHAILSRTVDILANQWNELTQKIEESGGRTIGRHNTKDTEKFESVKLETDDVRKLRDVIIELNQQMDLKRITIDDLKQSNAELNKRLTDATEGWNVMKRNYELSEANFESAFVEVEENVKNMEDEMITKKRKILRANIELKIMKTISEKLKHEGLRLINQIEKETNRISKEVEALQQFDQKNELSLEEEAAQLAMWRSLMKIFQLKLQIAENGRKSGM</sequence>
<evidence type="ECO:0000256" key="11">
    <source>
        <dbReference type="ARBA" id="ARBA00023273"/>
    </source>
</evidence>
<evidence type="ECO:0000256" key="16">
    <source>
        <dbReference type="SAM" id="Coils"/>
    </source>
</evidence>
<feature type="coiled-coil region" evidence="16">
    <location>
        <begin position="514"/>
        <end position="633"/>
    </location>
</feature>
<evidence type="ECO:0000256" key="2">
    <source>
        <dbReference type="ARBA" id="ARBA00022490"/>
    </source>
</evidence>
<comment type="subcellular location">
    <subcellularLocation>
        <location evidence="1">Cytoplasm</location>
        <location evidence="1">Cytoskeleton</location>
        <location evidence="1">Cilium basal body</location>
    </subcellularLocation>
</comment>
<keyword evidence="6" id="KW-0744">Spermatogenesis</keyword>
<dbReference type="Pfam" id="PF18383">
    <property type="entry name" value="IFT81_CH"/>
    <property type="match status" value="1"/>
</dbReference>
<accession>A0A3P6UFH4</accession>
<keyword evidence="4" id="KW-0221">Differentiation</keyword>
<keyword evidence="11" id="KW-0966">Cell projection</keyword>
<proteinExistence type="inferred from homology"/>
<evidence type="ECO:0000256" key="1">
    <source>
        <dbReference type="ARBA" id="ARBA00004120"/>
    </source>
</evidence>
<organism evidence="18 19">
    <name type="scientific">Litomosoides sigmodontis</name>
    <name type="common">Filarial nematode worm</name>
    <dbReference type="NCBI Taxonomy" id="42156"/>
    <lineage>
        <taxon>Eukaryota</taxon>
        <taxon>Metazoa</taxon>
        <taxon>Ecdysozoa</taxon>
        <taxon>Nematoda</taxon>
        <taxon>Chromadorea</taxon>
        <taxon>Rhabditida</taxon>
        <taxon>Spirurina</taxon>
        <taxon>Spiruromorpha</taxon>
        <taxon>Filarioidea</taxon>
        <taxon>Onchocercidae</taxon>
        <taxon>Litomosoides</taxon>
    </lineage>
</organism>
<dbReference type="GO" id="GO:0060271">
    <property type="term" value="P:cilium assembly"/>
    <property type="evidence" value="ECO:0007669"/>
    <property type="project" value="InterPro"/>
</dbReference>
<gene>
    <name evidence="18" type="ORF">NLS_LOCUS3487</name>
</gene>
<feature type="coiled-coil region" evidence="16">
    <location>
        <begin position="206"/>
        <end position="291"/>
    </location>
</feature>
<dbReference type="EMBL" id="UYRX01000191">
    <property type="protein sequence ID" value="VDK77014.1"/>
    <property type="molecule type" value="Genomic_DNA"/>
</dbReference>
<keyword evidence="9" id="KW-0969">Cilium</keyword>
<keyword evidence="5" id="KW-0970">Cilium biogenesis/degradation</keyword>
<evidence type="ECO:0000256" key="7">
    <source>
        <dbReference type="ARBA" id="ARBA00022990"/>
    </source>
</evidence>
<evidence type="ECO:0000256" key="15">
    <source>
        <dbReference type="ARBA" id="ARBA00079903"/>
    </source>
</evidence>
<dbReference type="GO" id="GO:0030154">
    <property type="term" value="P:cell differentiation"/>
    <property type="evidence" value="ECO:0007669"/>
    <property type="project" value="UniProtKB-KW"/>
</dbReference>
<evidence type="ECO:0000256" key="13">
    <source>
        <dbReference type="ARBA" id="ARBA00055755"/>
    </source>
</evidence>
<dbReference type="GO" id="GO:0015631">
    <property type="term" value="F:tubulin binding"/>
    <property type="evidence" value="ECO:0007669"/>
    <property type="project" value="InterPro"/>
</dbReference>
<reference evidence="18 19" key="1">
    <citation type="submission" date="2018-08" db="EMBL/GenBank/DDBJ databases">
        <authorList>
            <person name="Laetsch R D."/>
            <person name="Stevens L."/>
            <person name="Kumar S."/>
            <person name="Blaxter L. M."/>
        </authorList>
    </citation>
    <scope>NUCLEOTIDE SEQUENCE [LARGE SCALE GENOMIC DNA]</scope>
</reference>
<evidence type="ECO:0000313" key="18">
    <source>
        <dbReference type="EMBL" id="VDK77014.1"/>
    </source>
</evidence>
<comment type="function">
    <text evidence="13">Component of the intraflagellar transport (IFT) complex B: together with IFT74, forms a tubulin-binding module that specifically mediates transport of tubulin within the cilium. Binds tubulin via its CH (calponin-homology)-like region. Required for ciliogenesis. Required for proper regulation of SHH signaling. Plays an important role during spermatogenesis by modulating the assembly and elongation of the sperm flagella.</text>
</comment>
<keyword evidence="8 16" id="KW-0175">Coiled coil</keyword>